<dbReference type="AlphaFoldDB" id="A0A1K1SFF8"/>
<evidence type="ECO:0000256" key="1">
    <source>
        <dbReference type="SAM" id="Phobius"/>
    </source>
</evidence>
<dbReference type="Proteomes" id="UP000183788">
    <property type="component" value="Unassembled WGS sequence"/>
</dbReference>
<feature type="transmembrane region" description="Helical" evidence="1">
    <location>
        <begin position="15"/>
        <end position="34"/>
    </location>
</feature>
<reference evidence="2 3" key="1">
    <citation type="submission" date="2016-11" db="EMBL/GenBank/DDBJ databases">
        <authorList>
            <person name="Jaros S."/>
            <person name="Januszkiewicz K."/>
            <person name="Wedrychowicz H."/>
        </authorList>
    </citation>
    <scope>NUCLEOTIDE SEQUENCE [LARGE SCALE GENOMIC DNA]</scope>
    <source>
        <strain evidence="2 3">DSM 784</strain>
    </source>
</reference>
<keyword evidence="1" id="KW-0472">Membrane</keyword>
<keyword evidence="1" id="KW-0812">Transmembrane</keyword>
<sequence length="68" mass="7972">MSGHPDKKPEKGDQVIGLLFPVLVYLVCYNPGVWKKFGIQNLVGIKEMDFEFKSLQQRHLQQNNHYNR</sequence>
<gene>
    <name evidence="2" type="ORF">SAMN05661012_05329</name>
</gene>
<name>A0A1K1SFF8_9BACT</name>
<evidence type="ECO:0000313" key="2">
    <source>
        <dbReference type="EMBL" id="SFW83038.1"/>
    </source>
</evidence>
<dbReference type="EMBL" id="FPIZ01000022">
    <property type="protein sequence ID" value="SFW83038.1"/>
    <property type="molecule type" value="Genomic_DNA"/>
</dbReference>
<keyword evidence="1" id="KW-1133">Transmembrane helix</keyword>
<accession>A0A1K1SFF8</accession>
<proteinExistence type="predicted"/>
<protein>
    <submittedName>
        <fullName evidence="2">Uncharacterized protein</fullName>
    </submittedName>
</protein>
<evidence type="ECO:0000313" key="3">
    <source>
        <dbReference type="Proteomes" id="UP000183788"/>
    </source>
</evidence>
<organism evidence="2 3">
    <name type="scientific">Chitinophaga sancti</name>
    <dbReference type="NCBI Taxonomy" id="1004"/>
    <lineage>
        <taxon>Bacteria</taxon>
        <taxon>Pseudomonadati</taxon>
        <taxon>Bacteroidota</taxon>
        <taxon>Chitinophagia</taxon>
        <taxon>Chitinophagales</taxon>
        <taxon>Chitinophagaceae</taxon>
        <taxon>Chitinophaga</taxon>
    </lineage>
</organism>